<dbReference type="STRING" id="1640674.SAMN05216323_105322"/>
<dbReference type="GO" id="GO:0004175">
    <property type="term" value="F:endopeptidase activity"/>
    <property type="evidence" value="ECO:0007669"/>
    <property type="project" value="TreeGrafter"/>
</dbReference>
<dbReference type="InterPro" id="IPR005151">
    <property type="entry name" value="Tail-specific_protease"/>
</dbReference>
<accession>A0A1G6PMT6</accession>
<dbReference type="EMBL" id="FMYP01000053">
    <property type="protein sequence ID" value="SDC81572.1"/>
    <property type="molecule type" value="Genomic_DNA"/>
</dbReference>
<dbReference type="GO" id="GO:0008236">
    <property type="term" value="F:serine-type peptidase activity"/>
    <property type="evidence" value="ECO:0007669"/>
    <property type="project" value="InterPro"/>
</dbReference>
<feature type="domain" description="Tail specific protease" evidence="1">
    <location>
        <begin position="192"/>
        <end position="427"/>
    </location>
</feature>
<dbReference type="AlphaFoldDB" id="A0A1G6PMT6"/>
<dbReference type="InterPro" id="IPR029045">
    <property type="entry name" value="ClpP/crotonase-like_dom_sf"/>
</dbReference>
<name>A0A1G6PMT6_9BACT</name>
<organism evidence="2 3">
    <name type="scientific">Williamwhitmania taraxaci</name>
    <dbReference type="NCBI Taxonomy" id="1640674"/>
    <lineage>
        <taxon>Bacteria</taxon>
        <taxon>Pseudomonadati</taxon>
        <taxon>Bacteroidota</taxon>
        <taxon>Bacteroidia</taxon>
        <taxon>Bacteroidales</taxon>
        <taxon>Williamwhitmaniaceae</taxon>
        <taxon>Williamwhitmania</taxon>
    </lineage>
</organism>
<dbReference type="PANTHER" id="PTHR32060">
    <property type="entry name" value="TAIL-SPECIFIC PROTEASE"/>
    <property type="match status" value="1"/>
</dbReference>
<dbReference type="GO" id="GO:0007165">
    <property type="term" value="P:signal transduction"/>
    <property type="evidence" value="ECO:0007669"/>
    <property type="project" value="TreeGrafter"/>
</dbReference>
<dbReference type="Pfam" id="PF03572">
    <property type="entry name" value="Peptidase_S41"/>
    <property type="match status" value="1"/>
</dbReference>
<sequence>MSKFVNLIVFFLLVEICQGQQIGNTISSKEKIFHLSTLWSELKYNYVNMDHVSFDIDSLYSAYIPRIIETNNDYEFYRLMRKFTATFKDGHTEIWDNGMFSTMRDYFTLNLIDVGEKVYVSTVRKSPENDSTWVGAEVVKITNIPTKQFLEDSIFPYISASTTQHMWMQGVHQVHQDFVWKKFQATLVLMNGDTVDITLSRNGEATRTLNDQTWGIPYERNVQLVKFEVIDDSIGYLNIRAFSPEEVAIKLIDQHIDAINKTKGLIIDLRKNGGGSTTVAWYLQSLLTRNDHFLNFGWETRINNGVKKANANWKVEYKEFGNNTALLFNRPDTIFIPDTIKRISVPVVVLIGRYTFSAAEDFLVNIYETPQRPKLIGEETGGSTGSPLVVKGLPNDGIIRICTRRICFPYSGKRFVNGGIKPDIEIAQTIHDLLDSRDVVLERGINEILQMRK</sequence>
<evidence type="ECO:0000313" key="3">
    <source>
        <dbReference type="Proteomes" id="UP000199452"/>
    </source>
</evidence>
<evidence type="ECO:0000259" key="1">
    <source>
        <dbReference type="SMART" id="SM00245"/>
    </source>
</evidence>
<proteinExistence type="predicted"/>
<keyword evidence="3" id="KW-1185">Reference proteome</keyword>
<dbReference type="PANTHER" id="PTHR32060:SF22">
    <property type="entry name" value="CARBOXYL-TERMINAL-PROCESSING PEPTIDASE 3, CHLOROPLASTIC"/>
    <property type="match status" value="1"/>
</dbReference>
<reference evidence="2 3" key="1">
    <citation type="submission" date="2016-09" db="EMBL/GenBank/DDBJ databases">
        <authorList>
            <person name="Capua I."/>
            <person name="De Benedictis P."/>
            <person name="Joannis T."/>
            <person name="Lombin L.H."/>
            <person name="Cattoli G."/>
        </authorList>
    </citation>
    <scope>NUCLEOTIDE SEQUENCE [LARGE SCALE GENOMIC DNA]</scope>
    <source>
        <strain evidence="2 3">A7P-90m</strain>
    </source>
</reference>
<dbReference type="Gene3D" id="3.90.226.10">
    <property type="entry name" value="2-enoyl-CoA Hydratase, Chain A, domain 1"/>
    <property type="match status" value="1"/>
</dbReference>
<dbReference type="SUPFAM" id="SSF52096">
    <property type="entry name" value="ClpP/crotonase"/>
    <property type="match status" value="1"/>
</dbReference>
<dbReference type="GO" id="GO:0030288">
    <property type="term" value="C:outer membrane-bounded periplasmic space"/>
    <property type="evidence" value="ECO:0007669"/>
    <property type="project" value="TreeGrafter"/>
</dbReference>
<evidence type="ECO:0000313" key="2">
    <source>
        <dbReference type="EMBL" id="SDC81572.1"/>
    </source>
</evidence>
<dbReference type="GO" id="GO:0006508">
    <property type="term" value="P:proteolysis"/>
    <property type="evidence" value="ECO:0007669"/>
    <property type="project" value="InterPro"/>
</dbReference>
<dbReference type="Proteomes" id="UP000199452">
    <property type="component" value="Unassembled WGS sequence"/>
</dbReference>
<dbReference type="Gene3D" id="3.30.750.44">
    <property type="match status" value="1"/>
</dbReference>
<gene>
    <name evidence="2" type="ORF">SAMN05216323_105322</name>
</gene>
<dbReference type="RefSeq" id="WP_092439637.1">
    <property type="nucleotide sequence ID" value="NZ_FMYP01000053.1"/>
</dbReference>
<dbReference type="SMART" id="SM00245">
    <property type="entry name" value="TSPc"/>
    <property type="match status" value="1"/>
</dbReference>
<dbReference type="OrthoDB" id="5480566at2"/>
<protein>
    <submittedName>
        <fullName evidence="2">Peptidase family S41</fullName>
    </submittedName>
</protein>